<comment type="caution">
    <text evidence="1">The sequence shown here is derived from an EMBL/GenBank/DDBJ whole genome shotgun (WGS) entry which is preliminary data.</text>
</comment>
<keyword evidence="2" id="KW-1185">Reference proteome</keyword>
<accession>A0A397SPN7</accession>
<proteinExistence type="predicted"/>
<dbReference type="OrthoDB" id="2379830at2759"/>
<name>A0A397SPN7_9GLOM</name>
<gene>
    <name evidence="1" type="ORF">C1645_776085</name>
</gene>
<dbReference type="Pfam" id="PF12694">
    <property type="entry name" value="cpYpsA"/>
    <property type="match status" value="1"/>
</dbReference>
<dbReference type="Proteomes" id="UP000265703">
    <property type="component" value="Unassembled WGS sequence"/>
</dbReference>
<evidence type="ECO:0000313" key="2">
    <source>
        <dbReference type="Proteomes" id="UP000265703"/>
    </source>
</evidence>
<dbReference type="InterPro" id="IPR024755">
    <property type="entry name" value="cpYpsA"/>
</dbReference>
<evidence type="ECO:0000313" key="1">
    <source>
        <dbReference type="EMBL" id="RIA87978.1"/>
    </source>
</evidence>
<dbReference type="AlphaFoldDB" id="A0A397SPN7"/>
<protein>
    <submittedName>
        <fullName evidence="1">Putative molybdenum carrier-domain-containing protein</fullName>
    </submittedName>
</protein>
<dbReference type="Gene3D" id="3.40.50.450">
    <property type="match status" value="1"/>
</dbReference>
<sequence length="166" mass="18323">VDRAALDAALHYNSTINFNNNGANDAKKPFVHITGWCPKGRLAEDGPISSRYPLIETLSSLYSERTEWNIRDADATLVLLLSATTPPDRGTALTIEKASELQKPSKIVFLDDNIMTNITQVLHWMNDNKVKMLNVAGPRESNSSGIYAKAYDFVTALLEMKNEPAG</sequence>
<dbReference type="EMBL" id="QKYT01000284">
    <property type="protein sequence ID" value="RIA87978.1"/>
    <property type="molecule type" value="Genomic_DNA"/>
</dbReference>
<feature type="non-terminal residue" evidence="1">
    <location>
        <position position="1"/>
    </location>
</feature>
<organism evidence="1 2">
    <name type="scientific">Glomus cerebriforme</name>
    <dbReference type="NCBI Taxonomy" id="658196"/>
    <lineage>
        <taxon>Eukaryota</taxon>
        <taxon>Fungi</taxon>
        <taxon>Fungi incertae sedis</taxon>
        <taxon>Mucoromycota</taxon>
        <taxon>Glomeromycotina</taxon>
        <taxon>Glomeromycetes</taxon>
        <taxon>Glomerales</taxon>
        <taxon>Glomeraceae</taxon>
        <taxon>Glomus</taxon>
    </lineage>
</organism>
<reference evidence="1 2" key="1">
    <citation type="submission" date="2018-06" db="EMBL/GenBank/DDBJ databases">
        <title>Comparative genomics reveals the genomic features of Rhizophagus irregularis, R. cerebriforme, R. diaphanum and Gigaspora rosea, and their symbiotic lifestyle signature.</title>
        <authorList>
            <person name="Morin E."/>
            <person name="San Clemente H."/>
            <person name="Chen E.C.H."/>
            <person name="De La Providencia I."/>
            <person name="Hainaut M."/>
            <person name="Kuo A."/>
            <person name="Kohler A."/>
            <person name="Murat C."/>
            <person name="Tang N."/>
            <person name="Roy S."/>
            <person name="Loubradou J."/>
            <person name="Henrissat B."/>
            <person name="Grigoriev I.V."/>
            <person name="Corradi N."/>
            <person name="Roux C."/>
            <person name="Martin F.M."/>
        </authorList>
    </citation>
    <scope>NUCLEOTIDE SEQUENCE [LARGE SCALE GENOMIC DNA]</scope>
    <source>
        <strain evidence="1 2">DAOM 227022</strain>
    </source>
</reference>